<feature type="compositionally biased region" description="Pro residues" evidence="19">
    <location>
        <begin position="625"/>
        <end position="636"/>
    </location>
</feature>
<dbReference type="AlphaFoldDB" id="A0A851NV32"/>
<evidence type="ECO:0000256" key="8">
    <source>
        <dbReference type="ARBA" id="ARBA00022816"/>
    </source>
</evidence>
<name>A0A851NV32_9GALL</name>
<keyword evidence="7" id="KW-0597">Phosphoprotein</keyword>
<comment type="function">
    <text evidence="14">RNA reader protein, which recognizes and binds specific RNAs, thereby regulating RNA metabolic processes, such as mRNA export, mRNA stability and/or translation. Binds a subset of intronless RNAs containing GC-rich elements, such as NORAD, and promotes their nuclear export by recruiting target RNAs to components of the NXF1-NXT1 RNA export machinery. Specifically recognizes and binds N6-methyladenosine (m6A)-containing mRNAs, promoting their demethylation by ALKBH5. Acts as an molecular adapter, which (1) promotes ALKBH5 recruitment to m6A-containing transcripts and (2) activates ALKBH5 demethylase activity by recruiting SENP1, leading to ALKBH5 deSUMOylation and subsequent activation.</text>
</comment>
<keyword evidence="4" id="KW-0488">Methylation</keyword>
<keyword evidence="13" id="KW-0539">Nucleus</keyword>
<comment type="subunit">
    <text evidence="15">Associates with the NXF1-NXT1 RNA export complex. Interacts with ALKBH5; facilitating ALKBH5 recruitment to m6A-containing transcripts. Interacts with SENP1; promoting ALKBH5 deSUMOylation and subsequent activation.</text>
</comment>
<evidence type="ECO:0000256" key="14">
    <source>
        <dbReference type="ARBA" id="ARBA00054794"/>
    </source>
</evidence>
<evidence type="ECO:0000256" key="4">
    <source>
        <dbReference type="ARBA" id="ARBA00022481"/>
    </source>
</evidence>
<organism evidence="21 22">
    <name type="scientific">Penelope pileata</name>
    <dbReference type="NCBI Taxonomy" id="1118817"/>
    <lineage>
        <taxon>Eukaryota</taxon>
        <taxon>Metazoa</taxon>
        <taxon>Chordata</taxon>
        <taxon>Craniata</taxon>
        <taxon>Vertebrata</taxon>
        <taxon>Euteleostomi</taxon>
        <taxon>Archelosauria</taxon>
        <taxon>Archosauria</taxon>
        <taxon>Dinosauria</taxon>
        <taxon>Saurischia</taxon>
        <taxon>Theropoda</taxon>
        <taxon>Coelurosauria</taxon>
        <taxon>Aves</taxon>
        <taxon>Neognathae</taxon>
        <taxon>Galloanserae</taxon>
        <taxon>Galliformes</taxon>
        <taxon>Cracidae</taxon>
        <taxon>Penelope</taxon>
    </lineage>
</organism>
<feature type="region of interest" description="Disordered" evidence="19">
    <location>
        <begin position="621"/>
        <end position="726"/>
    </location>
</feature>
<dbReference type="GO" id="GO:0005737">
    <property type="term" value="C:cytoplasm"/>
    <property type="evidence" value="ECO:0007669"/>
    <property type="project" value="UniProtKB-SubCell"/>
</dbReference>
<evidence type="ECO:0000256" key="3">
    <source>
        <dbReference type="ARBA" id="ARBA00022448"/>
    </source>
</evidence>
<feature type="compositionally biased region" description="Acidic residues" evidence="19">
    <location>
        <begin position="179"/>
        <end position="207"/>
    </location>
</feature>
<evidence type="ECO:0000256" key="6">
    <source>
        <dbReference type="ARBA" id="ARBA00022499"/>
    </source>
</evidence>
<gene>
    <name evidence="21" type="primary">Rbm33</name>
    <name evidence="21" type="ORF">PENPIL_R11930</name>
</gene>
<dbReference type="OrthoDB" id="5990677at2759"/>
<sequence>FSSELDDDLLGEDLLAGKKNQSDLSDEELNDDLLQSDNEEEQEFRSQGVTVSLNATSGMFTSYELSGSINDQSIEHESEYNQGEDEIGYDKSEAPEEYASEYAEEGHYEGNDPELTEDQIEYGEEPGEDDEVLDLEINEPLDEFPDEDYMQSYNEQAMEEQEEYTADEELEESQAMTNESEEAAIESLELQEETKEESDEEEDDDEESGRLRFKTERKEGTIIRLSDVTRERRNIPETLELSAEAKAALLEFEERERQLKQGRYGSRRGGRRGGSVMCHGMGERRDNNDRGRMKDHRPALLPNQPSTMTHSQRLIPTHQQPVRSLFQHQQQQQQQQQHQQQQQQQQQQQLQSLLPLQHQHHSSPPPGLHMPPQIETPRIMMTPPPVTPQQPKNIHINPHFKGTVVTPVQVPLLPVPAQPRPAVGPQRFPVPPDFQQHAPGPVPTNFSQAPRLPIQDQWRGPPPPPPPLPPPPPQDRDPFFLGDPRFPSHHLFEQRSPPPPPPPPLLNSAHPVPTQSPMPFSQPGPAFNQQGQQPVFPRERPVRPNIQPQGPVGILHFNQPGSANPRPFIPPRQQFLQAPGQPFLAAHAQPNMQVQMHSRDSPTRGRFLTLELKANNLFLHMKGPLHPPLQPQPQPQPQQHHHQQQQHHHQQQQQHHHHLQGPPQPLMPMNQPQFRPHMQATQQQPNNNRMQCQQRQGPMKPRHNTPSQNIVKRPNQQLQPTAPRNSNLRELPIAPSHALEVSNNRRTSTPAAQVKPITSTMSATKTVAGAGNSQGRPEMKAKAITPVGQAKPEVKSEPEYPDEDEETRLYRLKIEEQKRLREEILKQKELRRQQQAGARKRELLERLAQQQQQQQQPSAQQSYMQQQDDDSSEYPTNGSPYVPHSGLQTRQNVKNRLLVKKQDMVVPNIQPKHTDYSQVGANMQYQGQQMKPVKQLRQTRTVPPGQPQASQKVLQAKPPASPLPTTQTARVASVQARPQDMKPGVKRTVMQRTNSGSGDGPHVGSKVRVIKLSGGQGGEDAGFFHPEGQPQRPQPPLEPKQQPVRKVTLTKGMQQQHQQQQAQIHSATPQGVKNIQGIHQPKKVIMHGRGRGVAGQMGRGRLMPNKQNLRVVECKPQPCIVSVEGLSSSTTDVQLKNLLMSVGPIQSLQMLPQQRKAIAKFKEPAHALAFQQKFHRHMIDLSHINVALIVE</sequence>
<evidence type="ECO:0000256" key="12">
    <source>
        <dbReference type="ARBA" id="ARBA00023054"/>
    </source>
</evidence>
<dbReference type="InterPro" id="IPR000504">
    <property type="entry name" value="RRM_dom"/>
</dbReference>
<evidence type="ECO:0000256" key="10">
    <source>
        <dbReference type="ARBA" id="ARBA00022884"/>
    </source>
</evidence>
<evidence type="ECO:0000256" key="1">
    <source>
        <dbReference type="ARBA" id="ARBA00004123"/>
    </source>
</evidence>
<feature type="region of interest" description="Disordered" evidence="19">
    <location>
        <begin position="261"/>
        <end position="394"/>
    </location>
</feature>
<feature type="region of interest" description="Disordered" evidence="19">
    <location>
        <begin position="846"/>
        <end position="890"/>
    </location>
</feature>
<evidence type="ECO:0000313" key="21">
    <source>
        <dbReference type="EMBL" id="NXC46519.1"/>
    </source>
</evidence>
<dbReference type="GO" id="GO:0003723">
    <property type="term" value="F:RNA binding"/>
    <property type="evidence" value="ECO:0007669"/>
    <property type="project" value="UniProtKB-KW"/>
</dbReference>
<keyword evidence="8" id="KW-0509">mRNA transport</keyword>
<feature type="compositionally biased region" description="Polar residues" evidence="19">
    <location>
        <begin position="704"/>
        <end position="726"/>
    </location>
</feature>
<keyword evidence="22" id="KW-1185">Reference proteome</keyword>
<feature type="region of interest" description="Disordered" evidence="19">
    <location>
        <begin position="67"/>
        <end position="218"/>
    </location>
</feature>
<feature type="compositionally biased region" description="Basic residues" evidence="19">
    <location>
        <begin position="639"/>
        <end position="659"/>
    </location>
</feature>
<feature type="compositionally biased region" description="Basic and acidic residues" evidence="19">
    <location>
        <begin position="281"/>
        <end position="298"/>
    </location>
</feature>
<feature type="compositionally biased region" description="Low complexity" evidence="19">
    <location>
        <begin position="327"/>
        <end position="357"/>
    </location>
</feature>
<dbReference type="Gene3D" id="3.30.70.330">
    <property type="match status" value="1"/>
</dbReference>
<feature type="compositionally biased region" description="Acidic residues" evidence="19">
    <location>
        <begin position="111"/>
        <end position="149"/>
    </location>
</feature>
<comment type="subcellular location">
    <subcellularLocation>
        <location evidence="2">Cytoplasm</location>
    </subcellularLocation>
    <subcellularLocation>
        <location evidence="1">Nucleus</location>
    </subcellularLocation>
</comment>
<dbReference type="EMBL" id="WBMW01003963">
    <property type="protein sequence ID" value="NXC46519.1"/>
    <property type="molecule type" value="Genomic_DNA"/>
</dbReference>
<feature type="compositionally biased region" description="Low complexity" evidence="19">
    <location>
        <begin position="849"/>
        <end position="866"/>
    </location>
</feature>
<dbReference type="FunFam" id="3.30.70.330:FF:000245">
    <property type="entry name" value="RNA-binding protein 33 isoform X4"/>
    <property type="match status" value="1"/>
</dbReference>
<protein>
    <recommendedName>
        <fullName evidence="16">RNA-binding protein 33</fullName>
    </recommendedName>
    <alternativeName>
        <fullName evidence="18">Proline-rich protein 8</fullName>
    </alternativeName>
    <alternativeName>
        <fullName evidence="17">RNA-binding motif protein 33</fullName>
    </alternativeName>
</protein>
<dbReference type="GO" id="GO:0005634">
    <property type="term" value="C:nucleus"/>
    <property type="evidence" value="ECO:0007669"/>
    <property type="project" value="UniProtKB-SubCell"/>
</dbReference>
<dbReference type="InterPro" id="IPR035979">
    <property type="entry name" value="RBD_domain_sf"/>
</dbReference>
<feature type="compositionally biased region" description="Pro residues" evidence="19">
    <location>
        <begin position="496"/>
        <end position="505"/>
    </location>
</feature>
<keyword evidence="3" id="KW-0813">Transport</keyword>
<evidence type="ECO:0000256" key="7">
    <source>
        <dbReference type="ARBA" id="ARBA00022553"/>
    </source>
</evidence>
<proteinExistence type="predicted"/>
<evidence type="ECO:0000259" key="20">
    <source>
        <dbReference type="SMART" id="SM00360"/>
    </source>
</evidence>
<dbReference type="InterPro" id="IPR039878">
    <property type="entry name" value="RBM33"/>
</dbReference>
<feature type="region of interest" description="Disordered" evidence="19">
    <location>
        <begin position="416"/>
        <end position="541"/>
    </location>
</feature>
<keyword evidence="5" id="KW-0963">Cytoplasm</keyword>
<dbReference type="Proteomes" id="UP000613066">
    <property type="component" value="Unassembled WGS sequence"/>
</dbReference>
<evidence type="ECO:0000256" key="16">
    <source>
        <dbReference type="ARBA" id="ARBA00067870"/>
    </source>
</evidence>
<evidence type="ECO:0000256" key="9">
    <source>
        <dbReference type="ARBA" id="ARBA00022843"/>
    </source>
</evidence>
<reference evidence="21" key="1">
    <citation type="submission" date="2019-09" db="EMBL/GenBank/DDBJ databases">
        <title>Bird 10,000 Genomes (B10K) Project - Family phase.</title>
        <authorList>
            <person name="Zhang G."/>
        </authorList>
    </citation>
    <scope>NUCLEOTIDE SEQUENCE</scope>
    <source>
        <strain evidence="21">B10K-DU-001-08</strain>
        <tissue evidence="21">Muscle</tissue>
    </source>
</reference>
<feature type="compositionally biased region" description="Polar residues" evidence="19">
    <location>
        <begin position="303"/>
        <end position="322"/>
    </location>
</feature>
<keyword evidence="12" id="KW-0175">Coiled coil</keyword>
<dbReference type="InterPro" id="IPR012677">
    <property type="entry name" value="Nucleotide-bd_a/b_plait_sf"/>
</dbReference>
<feature type="region of interest" description="Disordered" evidence="19">
    <location>
        <begin position="741"/>
        <end position="808"/>
    </location>
</feature>
<feature type="non-terminal residue" evidence="21">
    <location>
        <position position="1191"/>
    </location>
</feature>
<keyword evidence="10" id="KW-0694">RNA-binding</keyword>
<feature type="non-terminal residue" evidence="21">
    <location>
        <position position="1"/>
    </location>
</feature>
<feature type="compositionally biased region" description="Acidic residues" evidence="19">
    <location>
        <begin position="157"/>
        <end position="172"/>
    </location>
</feature>
<dbReference type="SMART" id="SM00360">
    <property type="entry name" value="RRM"/>
    <property type="match status" value="1"/>
</dbReference>
<evidence type="ECO:0000256" key="17">
    <source>
        <dbReference type="ARBA" id="ARBA00075575"/>
    </source>
</evidence>
<keyword evidence="11" id="KW-0007">Acetylation</keyword>
<dbReference type="SUPFAM" id="SSF54928">
    <property type="entry name" value="RNA-binding domain, RBD"/>
    <property type="match status" value="1"/>
</dbReference>
<comment type="caution">
    <text evidence="21">The sequence shown here is derived from an EMBL/GenBank/DDBJ whole genome shotgun (WGS) entry which is preliminary data.</text>
</comment>
<keyword evidence="9" id="KW-0832">Ubl conjugation</keyword>
<evidence type="ECO:0000256" key="2">
    <source>
        <dbReference type="ARBA" id="ARBA00004496"/>
    </source>
</evidence>
<evidence type="ECO:0000256" key="18">
    <source>
        <dbReference type="ARBA" id="ARBA00077490"/>
    </source>
</evidence>
<evidence type="ECO:0000256" key="19">
    <source>
        <dbReference type="SAM" id="MobiDB-lite"/>
    </source>
</evidence>
<dbReference type="PANTHER" id="PTHR22014">
    <property type="entry name" value="RNA-BINDING PROTEIN 33"/>
    <property type="match status" value="1"/>
</dbReference>
<accession>A0A851NV32</accession>
<evidence type="ECO:0000313" key="22">
    <source>
        <dbReference type="Proteomes" id="UP000613066"/>
    </source>
</evidence>
<feature type="compositionally biased region" description="Basic and acidic residues" evidence="19">
    <location>
        <begin position="208"/>
        <end position="218"/>
    </location>
</feature>
<evidence type="ECO:0000256" key="5">
    <source>
        <dbReference type="ARBA" id="ARBA00022490"/>
    </source>
</evidence>
<feature type="compositionally biased region" description="Polar residues" evidence="19">
    <location>
        <begin position="679"/>
        <end position="696"/>
    </location>
</feature>
<feature type="compositionally biased region" description="Pro residues" evidence="19">
    <location>
        <begin position="460"/>
        <end position="473"/>
    </location>
</feature>
<feature type="region of interest" description="Disordered" evidence="19">
    <location>
        <begin position="1014"/>
        <end position="1042"/>
    </location>
</feature>
<dbReference type="GO" id="GO:0051028">
    <property type="term" value="P:mRNA transport"/>
    <property type="evidence" value="ECO:0007669"/>
    <property type="project" value="UniProtKB-KW"/>
</dbReference>
<keyword evidence="6" id="KW-1017">Isopeptide bond</keyword>
<feature type="domain" description="RRM" evidence="20">
    <location>
        <begin position="1120"/>
        <end position="1187"/>
    </location>
</feature>
<evidence type="ECO:0000256" key="15">
    <source>
        <dbReference type="ARBA" id="ARBA00063731"/>
    </source>
</evidence>
<feature type="region of interest" description="Disordered" evidence="19">
    <location>
        <begin position="940"/>
        <end position="983"/>
    </location>
</feature>
<evidence type="ECO:0000256" key="13">
    <source>
        <dbReference type="ARBA" id="ARBA00023242"/>
    </source>
</evidence>
<feature type="compositionally biased region" description="Polar residues" evidence="19">
    <location>
        <begin position="940"/>
        <end position="953"/>
    </location>
</feature>
<dbReference type="PANTHER" id="PTHR22014:SF2">
    <property type="entry name" value="RNA-BINDING PROTEIN 33"/>
    <property type="match status" value="1"/>
</dbReference>
<feature type="compositionally biased region" description="Polar residues" evidence="19">
    <location>
        <begin position="741"/>
        <end position="775"/>
    </location>
</feature>
<evidence type="ECO:0000256" key="11">
    <source>
        <dbReference type="ARBA" id="ARBA00022990"/>
    </source>
</evidence>